<evidence type="ECO:0000259" key="2">
    <source>
        <dbReference type="PROSITE" id="PS51718"/>
    </source>
</evidence>
<feature type="compositionally biased region" description="Acidic residues" evidence="1">
    <location>
        <begin position="573"/>
        <end position="587"/>
    </location>
</feature>
<protein>
    <submittedName>
        <fullName evidence="3">(California timema) hypothetical protein</fullName>
    </submittedName>
</protein>
<feature type="compositionally biased region" description="Basic and acidic residues" evidence="1">
    <location>
        <begin position="520"/>
        <end position="540"/>
    </location>
</feature>
<dbReference type="InterPro" id="IPR051943">
    <property type="entry name" value="TRAFAC_Dynamin-like_GTPase"/>
</dbReference>
<dbReference type="Gene3D" id="1.10.268.20">
    <property type="match status" value="2"/>
</dbReference>
<feature type="region of interest" description="Disordered" evidence="1">
    <location>
        <begin position="97"/>
        <end position="687"/>
    </location>
</feature>
<feature type="compositionally biased region" description="Low complexity" evidence="1">
    <location>
        <begin position="152"/>
        <end position="166"/>
    </location>
</feature>
<evidence type="ECO:0000256" key="1">
    <source>
        <dbReference type="SAM" id="MobiDB-lite"/>
    </source>
</evidence>
<feature type="region of interest" description="Disordered" evidence="1">
    <location>
        <begin position="73"/>
        <end position="92"/>
    </location>
</feature>
<organism evidence="3">
    <name type="scientific">Timema californicum</name>
    <name type="common">California timema</name>
    <name type="synonym">Walking stick</name>
    <dbReference type="NCBI Taxonomy" id="61474"/>
    <lineage>
        <taxon>Eukaryota</taxon>
        <taxon>Metazoa</taxon>
        <taxon>Ecdysozoa</taxon>
        <taxon>Arthropoda</taxon>
        <taxon>Hexapoda</taxon>
        <taxon>Insecta</taxon>
        <taxon>Pterygota</taxon>
        <taxon>Neoptera</taxon>
        <taxon>Polyneoptera</taxon>
        <taxon>Phasmatodea</taxon>
        <taxon>Timematodea</taxon>
        <taxon>Timematoidea</taxon>
        <taxon>Timematidae</taxon>
        <taxon>Timema</taxon>
    </lineage>
</organism>
<feature type="compositionally biased region" description="Acidic residues" evidence="1">
    <location>
        <begin position="167"/>
        <end position="179"/>
    </location>
</feature>
<feature type="compositionally biased region" description="Basic and acidic residues" evidence="1">
    <location>
        <begin position="610"/>
        <end position="621"/>
    </location>
</feature>
<reference evidence="3" key="1">
    <citation type="submission" date="2020-11" db="EMBL/GenBank/DDBJ databases">
        <authorList>
            <person name="Tran Van P."/>
        </authorList>
    </citation>
    <scope>NUCLEOTIDE SEQUENCE</scope>
</reference>
<feature type="compositionally biased region" description="Polar residues" evidence="1">
    <location>
        <begin position="220"/>
        <end position="229"/>
    </location>
</feature>
<dbReference type="GO" id="GO:0005525">
    <property type="term" value="F:GTP binding"/>
    <property type="evidence" value="ECO:0007669"/>
    <property type="project" value="InterPro"/>
</dbReference>
<dbReference type="InterPro" id="IPR031692">
    <property type="entry name" value="EHD_N"/>
</dbReference>
<evidence type="ECO:0000313" key="3">
    <source>
        <dbReference type="EMBL" id="CAD7568200.1"/>
    </source>
</evidence>
<feature type="compositionally biased region" description="Low complexity" evidence="1">
    <location>
        <begin position="380"/>
        <end position="395"/>
    </location>
</feature>
<feature type="compositionally biased region" description="Acidic residues" evidence="1">
    <location>
        <begin position="273"/>
        <end position="311"/>
    </location>
</feature>
<feature type="compositionally biased region" description="Basic and acidic residues" evidence="1">
    <location>
        <begin position="549"/>
        <end position="571"/>
    </location>
</feature>
<dbReference type="InterPro" id="IPR027417">
    <property type="entry name" value="P-loop_NTPase"/>
</dbReference>
<dbReference type="PROSITE" id="PS51718">
    <property type="entry name" value="G_DYNAMIN_2"/>
    <property type="match status" value="1"/>
</dbReference>
<feature type="compositionally biased region" description="Low complexity" evidence="1">
    <location>
        <begin position="500"/>
        <end position="512"/>
    </location>
</feature>
<dbReference type="PANTHER" id="PTHR43681:SF1">
    <property type="entry name" value="SARCALUMENIN"/>
    <property type="match status" value="1"/>
</dbReference>
<dbReference type="InterPro" id="IPR030381">
    <property type="entry name" value="G_DYNAMIN_dom"/>
</dbReference>
<gene>
    <name evidence="3" type="ORF">TCMB3V08_LOCUS971</name>
</gene>
<feature type="compositionally biased region" description="Basic and acidic residues" evidence="1">
    <location>
        <begin position="235"/>
        <end position="251"/>
    </location>
</feature>
<feature type="compositionally biased region" description="Low complexity" evidence="1">
    <location>
        <begin position="411"/>
        <end position="492"/>
    </location>
</feature>
<feature type="compositionally biased region" description="Acidic residues" evidence="1">
    <location>
        <begin position="342"/>
        <end position="356"/>
    </location>
</feature>
<feature type="compositionally biased region" description="Basic and acidic residues" evidence="1">
    <location>
        <begin position="312"/>
        <end position="322"/>
    </location>
</feature>
<proteinExistence type="predicted"/>
<dbReference type="SUPFAM" id="SSF52540">
    <property type="entry name" value="P-loop containing nucleoside triphosphate hydrolases"/>
    <property type="match status" value="1"/>
</dbReference>
<dbReference type="Gene3D" id="3.40.50.300">
    <property type="entry name" value="P-loop containing nucleotide triphosphate hydrolases"/>
    <property type="match status" value="1"/>
</dbReference>
<name>A0A7R9P3H2_TIMCA</name>
<feature type="domain" description="Dynamin-type G" evidence="2">
    <location>
        <begin position="749"/>
        <end position="1008"/>
    </location>
</feature>
<sequence length="1138" mass="123238">MDSSLNSWPSLPQCPHTDSFFGQSLTRCQKVPAPIAPCRHKEVLYRDATELEVDAGPQPANFELLVGPQQCGVKAEELSSQQQAPTESECRPYIEKALKQLGTGESPPEAEETGSSGELLAEEVLASIEITDQEVQSQTEQQSDSSGELTEGEGSQPIESQEQSIGESEEIEKDAESAESLENVGESAETGGDNLNEDNESLEGDDKSTEKDEEIDGESNESVGENIETSVVEELEGKSDEDSNESKEAKGESGQAEGGSGEVGEETLKTEVENVEEESGVESSESVEADEIVKDDEETTEESIESAEIIEDNAKTEEKPAKVFEQGPELGGKSTEAGKESAEDDEEKLEPVEENEEASKENDKESSEADRERAEDGGESAEAGGESAEASIESAEAGEESAKADEESAEVGESVEVGGESAEAGGESAEAGGESAEAGGESAEAGGESAEAGGESAEAGGESAEAGGESAEAGGESAEAGGESAEVGGESAEVGEESVEAGGESSEAGGESAEAEGESAEARGESAEARGESAEARGESAEADGESAEASRENAKTDEESIKPSEGRAETAGESEENAGENLEIAEESTNTIKESAEVDSESFETRAASTEETKETKEGISVESVEDIISQTDAASEQVSAGSESEAASQDTDDQSAEAPSQEEQPEITPEEELTQEVEIPENLRPREHISQLLHLDTESAEKELLLAKTVETTLKELKRLYDIAIKPLETLYKYRDLSNRHFGDAEIFSKPLVLFMGPWSGGKSSIINYLLDNEYKQTALRTGAEPSPAYFNILMWGDREEALDGTQLAADWTFSGLQKFGQGLLDRLHGLRLPNKLLEKAPLRPESTGLDIICRPESGRVNIVEIPGILEIRKQVERLFPFNDACQWFIDRADIIFLVYDPAKLDVGPETEAILDQLKGREYQTRIILNKADQVRPEELMRVQGTLVWNISPLMSSTEPPIMYSVSMWSLPYEQGAPLRLLQAQERAFLRDLREAVEKRVENKIASARRFAVRVRNHAKMVDCYLTTYYNHKSFFGNKKKVSEDIIESPQNYHIYEGLSTLTNISRYDLPDPDVYRDFFRLNKLYDFPLLASTCTYFRGCPINRLDVAIAYDLPELVGKYKKSVSEVLNKAQPKS</sequence>
<dbReference type="CDD" id="cd09913">
    <property type="entry name" value="EHD"/>
    <property type="match status" value="1"/>
</dbReference>
<accession>A0A7R9P3H2</accession>
<dbReference type="AlphaFoldDB" id="A0A7R9P3H2"/>
<dbReference type="PANTHER" id="PTHR43681">
    <property type="entry name" value="TRANSMEMBRANE GTPASE FZO"/>
    <property type="match status" value="1"/>
</dbReference>
<dbReference type="Pfam" id="PF16880">
    <property type="entry name" value="EHD_N"/>
    <property type="match status" value="1"/>
</dbReference>
<feature type="compositionally biased region" description="Polar residues" evidence="1">
    <location>
        <begin position="630"/>
        <end position="651"/>
    </location>
</feature>
<feature type="compositionally biased region" description="Polar residues" evidence="1">
    <location>
        <begin position="133"/>
        <end position="148"/>
    </location>
</feature>
<feature type="compositionally biased region" description="Acidic residues" evidence="1">
    <location>
        <begin position="665"/>
        <end position="681"/>
    </location>
</feature>
<dbReference type="EMBL" id="OE179260">
    <property type="protein sequence ID" value="CAD7568200.1"/>
    <property type="molecule type" value="Genomic_DNA"/>
</dbReference>
<feature type="compositionally biased region" description="Basic and acidic residues" evidence="1">
    <location>
        <begin position="357"/>
        <end position="376"/>
    </location>
</feature>